<accession>A0A2U2RNW7</accession>
<dbReference type="Gene3D" id="1.10.1660.10">
    <property type="match status" value="1"/>
</dbReference>
<evidence type="ECO:0000259" key="2">
    <source>
        <dbReference type="PROSITE" id="PS50937"/>
    </source>
</evidence>
<feature type="domain" description="HTH merR-type" evidence="2">
    <location>
        <begin position="15"/>
        <end position="82"/>
    </location>
</feature>
<comment type="caution">
    <text evidence="3">The sequence shown here is derived from an EMBL/GenBank/DDBJ whole genome shotgun (WGS) entry which is preliminary data.</text>
</comment>
<dbReference type="PROSITE" id="PS50937">
    <property type="entry name" value="HTH_MERR_2"/>
    <property type="match status" value="1"/>
</dbReference>
<organism evidence="3 4">
    <name type="scientific">Brachybacterium endophyticum</name>
    <dbReference type="NCBI Taxonomy" id="2182385"/>
    <lineage>
        <taxon>Bacteria</taxon>
        <taxon>Bacillati</taxon>
        <taxon>Actinomycetota</taxon>
        <taxon>Actinomycetes</taxon>
        <taxon>Micrococcales</taxon>
        <taxon>Dermabacteraceae</taxon>
        <taxon>Brachybacterium</taxon>
    </lineage>
</organism>
<dbReference type="PROSITE" id="PS00552">
    <property type="entry name" value="HTH_MERR_1"/>
    <property type="match status" value="1"/>
</dbReference>
<reference evidence="3 4" key="1">
    <citation type="submission" date="2018-05" db="EMBL/GenBank/DDBJ databases">
        <title>Brachybacterium sp. M1HQ-2T, whole genome shotgun sequence.</title>
        <authorList>
            <person name="Tuo L."/>
        </authorList>
    </citation>
    <scope>NUCLEOTIDE SEQUENCE [LARGE SCALE GENOMIC DNA]</scope>
    <source>
        <strain evidence="3 4">M1HQ-2</strain>
    </source>
</reference>
<dbReference type="Proteomes" id="UP000245590">
    <property type="component" value="Unassembled WGS sequence"/>
</dbReference>
<keyword evidence="1" id="KW-0238">DNA-binding</keyword>
<dbReference type="PANTHER" id="PTHR30204:SF97">
    <property type="entry name" value="MERR FAMILY REGULATORY PROTEIN"/>
    <property type="match status" value="1"/>
</dbReference>
<dbReference type="SMART" id="SM00422">
    <property type="entry name" value="HTH_MERR"/>
    <property type="match status" value="1"/>
</dbReference>
<dbReference type="Pfam" id="PF13411">
    <property type="entry name" value="MerR_1"/>
    <property type="match status" value="1"/>
</dbReference>
<dbReference type="InterPro" id="IPR047057">
    <property type="entry name" value="MerR_fam"/>
</dbReference>
<dbReference type="AlphaFoldDB" id="A0A2U2RNW7"/>
<dbReference type="InterPro" id="IPR009061">
    <property type="entry name" value="DNA-bd_dom_put_sf"/>
</dbReference>
<protein>
    <recommendedName>
        <fullName evidence="2">HTH merR-type domain-containing protein</fullName>
    </recommendedName>
</protein>
<evidence type="ECO:0000313" key="3">
    <source>
        <dbReference type="EMBL" id="PWH07485.1"/>
    </source>
</evidence>
<sequence length="82" mass="9064">MGRQDRATDEQGHDDLTIGELARRSGLSAKALRLYDASDLLPARSVDPFTGYRRYAADQVHRARLIARLRGIGMGLAQVRAV</sequence>
<dbReference type="RefSeq" id="WP_109274371.1">
    <property type="nucleotide sequence ID" value="NZ_QFKX01000001.1"/>
</dbReference>
<dbReference type="OrthoDB" id="9802039at2"/>
<keyword evidence="4" id="KW-1185">Reference proteome</keyword>
<dbReference type="PANTHER" id="PTHR30204">
    <property type="entry name" value="REDOX-CYCLING DRUG-SENSING TRANSCRIPTIONAL ACTIVATOR SOXR"/>
    <property type="match status" value="1"/>
</dbReference>
<proteinExistence type="predicted"/>
<evidence type="ECO:0000313" key="4">
    <source>
        <dbReference type="Proteomes" id="UP000245590"/>
    </source>
</evidence>
<dbReference type="InterPro" id="IPR000551">
    <property type="entry name" value="MerR-type_HTH_dom"/>
</dbReference>
<gene>
    <name evidence="3" type="ORF">DEO23_02315</name>
</gene>
<dbReference type="EMBL" id="QFKX01000001">
    <property type="protein sequence ID" value="PWH07485.1"/>
    <property type="molecule type" value="Genomic_DNA"/>
</dbReference>
<dbReference type="GO" id="GO:0003677">
    <property type="term" value="F:DNA binding"/>
    <property type="evidence" value="ECO:0007669"/>
    <property type="project" value="UniProtKB-KW"/>
</dbReference>
<dbReference type="GO" id="GO:0003700">
    <property type="term" value="F:DNA-binding transcription factor activity"/>
    <property type="evidence" value="ECO:0007669"/>
    <property type="project" value="InterPro"/>
</dbReference>
<name>A0A2U2RNW7_9MICO</name>
<dbReference type="SUPFAM" id="SSF46955">
    <property type="entry name" value="Putative DNA-binding domain"/>
    <property type="match status" value="1"/>
</dbReference>
<evidence type="ECO:0000256" key="1">
    <source>
        <dbReference type="ARBA" id="ARBA00023125"/>
    </source>
</evidence>